<dbReference type="InterPro" id="IPR018593">
    <property type="entry name" value="tRNA-endonuc_su_Sen15"/>
</dbReference>
<evidence type="ECO:0000313" key="6">
    <source>
        <dbReference type="Proteomes" id="UP001521184"/>
    </source>
</evidence>
<organism evidence="5 6">
    <name type="scientific">Diplodia intermedia</name>
    <dbReference type="NCBI Taxonomy" id="856260"/>
    <lineage>
        <taxon>Eukaryota</taxon>
        <taxon>Fungi</taxon>
        <taxon>Dikarya</taxon>
        <taxon>Ascomycota</taxon>
        <taxon>Pezizomycotina</taxon>
        <taxon>Dothideomycetes</taxon>
        <taxon>Dothideomycetes incertae sedis</taxon>
        <taxon>Botryosphaeriales</taxon>
        <taxon>Botryosphaeriaceae</taxon>
        <taxon>Diplodia</taxon>
    </lineage>
</organism>
<keyword evidence="2" id="KW-0819">tRNA processing</keyword>
<dbReference type="InterPro" id="IPR011856">
    <property type="entry name" value="tRNA_endonuc-like_dom_sf"/>
</dbReference>
<gene>
    <name evidence="5" type="ORF">SLS58_008280</name>
</gene>
<dbReference type="Gene3D" id="3.40.1350.10">
    <property type="match status" value="1"/>
</dbReference>
<dbReference type="Proteomes" id="UP001521184">
    <property type="component" value="Unassembled WGS sequence"/>
</dbReference>
<feature type="domain" description="tRNA-splicing endonuclease subunit Sen15" evidence="4">
    <location>
        <begin position="170"/>
        <end position="203"/>
    </location>
</feature>
<proteinExistence type="inferred from homology"/>
<comment type="similarity">
    <text evidence="1">Belongs to the SEN15 family.</text>
</comment>
<comment type="caution">
    <text evidence="5">The sequence shown here is derived from an EMBL/GenBank/DDBJ whole genome shotgun (WGS) entry which is preliminary data.</text>
</comment>
<feature type="domain" description="tRNA-splicing endonuclease subunit Sen15" evidence="4">
    <location>
        <begin position="43"/>
        <end position="146"/>
    </location>
</feature>
<dbReference type="PANTHER" id="PTHR28518">
    <property type="entry name" value="TRNA-SPLICING ENDONUCLEASE SUBUNIT SEN15"/>
    <property type="match status" value="1"/>
</dbReference>
<dbReference type="PANTHER" id="PTHR28518:SF1">
    <property type="entry name" value="TRNA-SPLICING ENDONUCLEASE SUBUNIT SEN15"/>
    <property type="match status" value="1"/>
</dbReference>
<evidence type="ECO:0000259" key="4">
    <source>
        <dbReference type="Pfam" id="PF09631"/>
    </source>
</evidence>
<protein>
    <recommendedName>
        <fullName evidence="4">tRNA-splicing endonuclease subunit Sen15 domain-containing protein</fullName>
    </recommendedName>
</protein>
<keyword evidence="6" id="KW-1185">Reference proteome</keyword>
<sequence length="203" mass="22557">MATTAAAAADNALSALATHIQAAQPRRPPPAPQTTAHHALALQVQHNLRHQHQWSAVRLHTHSPLAPHAPLPRPLLSGLPPRRLYTHPDEQMELLKEEAAKRRRSKGGEAVEAVEPAPEREWVLPSHLRERWTLRRMADVFDAVGDVPPRTPVGEDGGDDGDDGAERPNKWRTTKRVVLAILEDDSTVVYYLVHDGLVKPRQN</sequence>
<dbReference type="EMBL" id="JAKEKT020000069">
    <property type="protein sequence ID" value="KAL1639078.1"/>
    <property type="molecule type" value="Genomic_DNA"/>
</dbReference>
<dbReference type="InterPro" id="IPR042777">
    <property type="entry name" value="Sen15_fungi"/>
</dbReference>
<name>A0ABR3THX0_9PEZI</name>
<evidence type="ECO:0000256" key="1">
    <source>
        <dbReference type="ARBA" id="ARBA00006091"/>
    </source>
</evidence>
<reference evidence="5 6" key="1">
    <citation type="journal article" date="2023" name="Plant Dis.">
        <title>First Report of Diplodia intermedia Causing Canker and Dieback Diseases on Apple Trees in Canada.</title>
        <authorList>
            <person name="Ellouze W."/>
            <person name="Ilyukhin E."/>
            <person name="Sulman M."/>
            <person name="Ali S."/>
        </authorList>
    </citation>
    <scope>NUCLEOTIDE SEQUENCE [LARGE SCALE GENOMIC DNA]</scope>
    <source>
        <strain evidence="5 6">M45-28</strain>
    </source>
</reference>
<accession>A0ABR3THX0</accession>
<evidence type="ECO:0000256" key="2">
    <source>
        <dbReference type="ARBA" id="ARBA00022694"/>
    </source>
</evidence>
<feature type="region of interest" description="Disordered" evidence="3">
    <location>
        <begin position="145"/>
        <end position="170"/>
    </location>
</feature>
<evidence type="ECO:0000256" key="3">
    <source>
        <dbReference type="SAM" id="MobiDB-lite"/>
    </source>
</evidence>
<dbReference type="SUPFAM" id="SSF53032">
    <property type="entry name" value="tRNA-intron endonuclease catalytic domain-like"/>
    <property type="match status" value="1"/>
</dbReference>
<dbReference type="Pfam" id="PF09631">
    <property type="entry name" value="Sen15"/>
    <property type="match status" value="2"/>
</dbReference>
<evidence type="ECO:0000313" key="5">
    <source>
        <dbReference type="EMBL" id="KAL1639078.1"/>
    </source>
</evidence>
<dbReference type="InterPro" id="IPR036167">
    <property type="entry name" value="tRNA_intron_Endo_cat-like_sf"/>
</dbReference>